<evidence type="ECO:0000256" key="1">
    <source>
        <dbReference type="SAM" id="MobiDB-lite"/>
    </source>
</evidence>
<evidence type="ECO:0000313" key="3">
    <source>
        <dbReference type="Proteomes" id="UP001218218"/>
    </source>
</evidence>
<feature type="region of interest" description="Disordered" evidence="1">
    <location>
        <begin position="27"/>
        <end position="88"/>
    </location>
</feature>
<feature type="compositionally biased region" description="Polar residues" evidence="1">
    <location>
        <begin position="51"/>
        <end position="62"/>
    </location>
</feature>
<organism evidence="2 3">
    <name type="scientific">Mycena albidolilacea</name>
    <dbReference type="NCBI Taxonomy" id="1033008"/>
    <lineage>
        <taxon>Eukaryota</taxon>
        <taxon>Fungi</taxon>
        <taxon>Dikarya</taxon>
        <taxon>Basidiomycota</taxon>
        <taxon>Agaricomycotina</taxon>
        <taxon>Agaricomycetes</taxon>
        <taxon>Agaricomycetidae</taxon>
        <taxon>Agaricales</taxon>
        <taxon>Marasmiineae</taxon>
        <taxon>Mycenaceae</taxon>
        <taxon>Mycena</taxon>
    </lineage>
</organism>
<reference evidence="2" key="1">
    <citation type="submission" date="2023-03" db="EMBL/GenBank/DDBJ databases">
        <title>Massive genome expansion in bonnet fungi (Mycena s.s.) driven by repeated elements and novel gene families across ecological guilds.</title>
        <authorList>
            <consortium name="Lawrence Berkeley National Laboratory"/>
            <person name="Harder C.B."/>
            <person name="Miyauchi S."/>
            <person name="Viragh M."/>
            <person name="Kuo A."/>
            <person name="Thoen E."/>
            <person name="Andreopoulos B."/>
            <person name="Lu D."/>
            <person name="Skrede I."/>
            <person name="Drula E."/>
            <person name="Henrissat B."/>
            <person name="Morin E."/>
            <person name="Kohler A."/>
            <person name="Barry K."/>
            <person name="LaButti K."/>
            <person name="Morin E."/>
            <person name="Salamov A."/>
            <person name="Lipzen A."/>
            <person name="Mereny Z."/>
            <person name="Hegedus B."/>
            <person name="Baldrian P."/>
            <person name="Stursova M."/>
            <person name="Weitz H."/>
            <person name="Taylor A."/>
            <person name="Grigoriev I.V."/>
            <person name="Nagy L.G."/>
            <person name="Martin F."/>
            <person name="Kauserud H."/>
        </authorList>
    </citation>
    <scope>NUCLEOTIDE SEQUENCE</scope>
    <source>
        <strain evidence="2">CBHHK002</strain>
    </source>
</reference>
<protein>
    <submittedName>
        <fullName evidence="2">Uncharacterized protein</fullName>
    </submittedName>
</protein>
<dbReference type="AlphaFoldDB" id="A0AAD7EN43"/>
<keyword evidence="3" id="KW-1185">Reference proteome</keyword>
<dbReference type="EMBL" id="JARIHO010000025">
    <property type="protein sequence ID" value="KAJ7342574.1"/>
    <property type="molecule type" value="Genomic_DNA"/>
</dbReference>
<comment type="caution">
    <text evidence="2">The sequence shown here is derived from an EMBL/GenBank/DDBJ whole genome shotgun (WGS) entry which is preliminary data.</text>
</comment>
<name>A0AAD7EN43_9AGAR</name>
<proteinExistence type="predicted"/>
<evidence type="ECO:0000313" key="2">
    <source>
        <dbReference type="EMBL" id="KAJ7342574.1"/>
    </source>
</evidence>
<sequence>MPKPLSQAWCDRCLCRDFIQAKLALANASPSSSAPKPKIIGVPPSQGRGGNQTPRTQSSVFVSQPLPSPKSSGGHAGRRVPSLPSPPT</sequence>
<gene>
    <name evidence="2" type="ORF">DFH08DRAFT_240983</name>
</gene>
<accession>A0AAD7EN43</accession>
<feature type="compositionally biased region" description="Low complexity" evidence="1">
    <location>
        <begin position="27"/>
        <end position="38"/>
    </location>
</feature>
<dbReference type="Proteomes" id="UP001218218">
    <property type="component" value="Unassembled WGS sequence"/>
</dbReference>